<accession>W9ZB87</accession>
<feature type="transmembrane region" description="Helical" evidence="2">
    <location>
        <begin position="1224"/>
        <end position="1244"/>
    </location>
</feature>
<protein>
    <recommendedName>
        <fullName evidence="4">Mg2+ transporter zinc transport protein</fullName>
    </recommendedName>
</protein>
<dbReference type="HOGENOM" id="CLU_004977_1_0_1"/>
<evidence type="ECO:0008006" key="4">
    <source>
        <dbReference type="Google" id="ProtNLM"/>
    </source>
</evidence>
<feature type="compositionally biased region" description="Basic and acidic residues" evidence="1">
    <location>
        <begin position="1276"/>
        <end position="1299"/>
    </location>
</feature>
<dbReference type="OrthoDB" id="5361176at2759"/>
<feature type="region of interest" description="Disordered" evidence="1">
    <location>
        <begin position="512"/>
        <end position="536"/>
    </location>
</feature>
<evidence type="ECO:0000256" key="2">
    <source>
        <dbReference type="SAM" id="Phobius"/>
    </source>
</evidence>
<keyword evidence="2" id="KW-0812">Transmembrane</keyword>
<dbReference type="Gene3D" id="1.20.58.340">
    <property type="entry name" value="Magnesium transport protein CorA, transmembrane region"/>
    <property type="match status" value="1"/>
</dbReference>
<keyword evidence="2" id="KW-1133">Transmembrane helix</keyword>
<reference evidence="3" key="1">
    <citation type="submission" date="2012-04" db="EMBL/GenBank/DDBJ databases">
        <title>The Genome Sequence of Fusarium oxysporum melonis.</title>
        <authorList>
            <consortium name="The Broad Institute Genome Sequencing Platform"/>
            <person name="Ma L.-J."/>
            <person name="Gale L.R."/>
            <person name="Schwartz D.C."/>
            <person name="Zhou S."/>
            <person name="Corby-Kistler H."/>
            <person name="Young S.K."/>
            <person name="Zeng Q."/>
            <person name="Gargeya S."/>
            <person name="Fitzgerald M."/>
            <person name="Haas B."/>
            <person name="Abouelleil A."/>
            <person name="Alvarado L."/>
            <person name="Arachchi H.M."/>
            <person name="Berlin A."/>
            <person name="Brown A."/>
            <person name="Chapman S.B."/>
            <person name="Chen Z."/>
            <person name="Dunbar C."/>
            <person name="Freedman E."/>
            <person name="Gearin G."/>
            <person name="Goldberg J."/>
            <person name="Griggs A."/>
            <person name="Gujja S."/>
            <person name="Heiman D."/>
            <person name="Howarth C."/>
            <person name="Larson L."/>
            <person name="Lui A."/>
            <person name="MacDonald P.J.P."/>
            <person name="Montmayeur A."/>
            <person name="Murphy C."/>
            <person name="Neiman D."/>
            <person name="Pearson M."/>
            <person name="Priest M."/>
            <person name="Roberts A."/>
            <person name="Saif S."/>
            <person name="Shea T."/>
            <person name="Shenoy N."/>
            <person name="Sisk P."/>
            <person name="Stolte C."/>
            <person name="Sykes S."/>
            <person name="Wortman J."/>
            <person name="Nusbaum C."/>
            <person name="Birren B."/>
        </authorList>
    </citation>
    <scope>NUCLEOTIDE SEQUENCE</scope>
    <source>
        <strain evidence="3">26406</strain>
    </source>
</reference>
<dbReference type="GO" id="GO:0046873">
    <property type="term" value="F:metal ion transmembrane transporter activity"/>
    <property type="evidence" value="ECO:0007669"/>
    <property type="project" value="InterPro"/>
</dbReference>
<feature type="transmembrane region" description="Helical" evidence="2">
    <location>
        <begin position="1196"/>
        <end position="1218"/>
    </location>
</feature>
<feature type="compositionally biased region" description="Polar residues" evidence="1">
    <location>
        <begin position="1301"/>
        <end position="1315"/>
    </location>
</feature>
<dbReference type="Pfam" id="PF01544">
    <property type="entry name" value="CorA"/>
    <property type="match status" value="1"/>
</dbReference>
<feature type="region of interest" description="Disordered" evidence="1">
    <location>
        <begin position="1276"/>
        <end position="1315"/>
    </location>
</feature>
<dbReference type="EMBL" id="JH659344">
    <property type="protein sequence ID" value="EXK28625.1"/>
    <property type="molecule type" value="Genomic_DNA"/>
</dbReference>
<gene>
    <name evidence="3" type="ORF">FOMG_15091</name>
</gene>
<dbReference type="VEuPathDB" id="FungiDB:FOMG_15091"/>
<feature type="region of interest" description="Disordered" evidence="1">
    <location>
        <begin position="925"/>
        <end position="948"/>
    </location>
</feature>
<proteinExistence type="predicted"/>
<keyword evidence="2" id="KW-0472">Membrane</keyword>
<dbReference type="GO" id="GO:0016020">
    <property type="term" value="C:membrane"/>
    <property type="evidence" value="ECO:0007669"/>
    <property type="project" value="InterPro"/>
</dbReference>
<feature type="compositionally biased region" description="Basic and acidic residues" evidence="1">
    <location>
        <begin position="925"/>
        <end position="937"/>
    </location>
</feature>
<evidence type="ECO:0000256" key="1">
    <source>
        <dbReference type="SAM" id="MobiDB-lite"/>
    </source>
</evidence>
<organism evidence="3">
    <name type="scientific">Fusarium oxysporum f. sp. melonis 26406</name>
    <dbReference type="NCBI Taxonomy" id="1089452"/>
    <lineage>
        <taxon>Eukaryota</taxon>
        <taxon>Fungi</taxon>
        <taxon>Dikarya</taxon>
        <taxon>Ascomycota</taxon>
        <taxon>Pezizomycotina</taxon>
        <taxon>Sordariomycetes</taxon>
        <taxon>Hypocreomycetidae</taxon>
        <taxon>Hypocreales</taxon>
        <taxon>Nectriaceae</taxon>
        <taxon>Fusarium</taxon>
        <taxon>Fusarium oxysporum species complex</taxon>
    </lineage>
</organism>
<feature type="compositionally biased region" description="Polar residues" evidence="1">
    <location>
        <begin position="516"/>
        <end position="536"/>
    </location>
</feature>
<dbReference type="Proteomes" id="UP000030703">
    <property type="component" value="Unassembled WGS sequence"/>
</dbReference>
<name>W9ZB87_FUSOX</name>
<reference evidence="3" key="2">
    <citation type="submission" date="2012-05" db="EMBL/GenBank/DDBJ databases">
        <title>Annotation of the Genome Sequence of Fusarium oxysporum f. sp. melonis 26406.</title>
        <authorList>
            <consortium name="The Broad Institute Genomics Platform"/>
            <person name="Ma L.-J."/>
            <person name="Corby-Kistler H."/>
            <person name="Broz K."/>
            <person name="Gale L.R."/>
            <person name="Jonkers W."/>
            <person name="O'Donnell K."/>
            <person name="Ploetz R."/>
            <person name="Steinberg C."/>
            <person name="Schwartz D.C."/>
            <person name="VanEtten H."/>
            <person name="Zhou S."/>
            <person name="Young S.K."/>
            <person name="Zeng Q."/>
            <person name="Gargeya S."/>
            <person name="Fitzgerald M."/>
            <person name="Abouelleil A."/>
            <person name="Alvarado L."/>
            <person name="Chapman S.B."/>
            <person name="Gainer-Dewar J."/>
            <person name="Goldberg J."/>
            <person name="Griggs A."/>
            <person name="Gujja S."/>
            <person name="Hansen M."/>
            <person name="Howarth C."/>
            <person name="Imamovic A."/>
            <person name="Ireland A."/>
            <person name="Larimer J."/>
            <person name="McCowan C."/>
            <person name="Murphy C."/>
            <person name="Pearson M."/>
            <person name="Poon T.W."/>
            <person name="Priest M."/>
            <person name="Roberts A."/>
            <person name="Saif S."/>
            <person name="Shea T."/>
            <person name="Sykes S."/>
            <person name="Wortman J."/>
            <person name="Nusbaum C."/>
            <person name="Birren B."/>
        </authorList>
    </citation>
    <scope>NUCLEOTIDE SEQUENCE</scope>
    <source>
        <strain evidence="3">26406</strain>
    </source>
</reference>
<evidence type="ECO:0000313" key="3">
    <source>
        <dbReference type="EMBL" id="EXK28625.1"/>
    </source>
</evidence>
<sequence length="1315" mass="152014">METPNRPCTYSFGDNGTTATVSPSGRLLRMCQHFPGLSYGYCVDHSSIPHPYAVVDRITPFLSSIDDPNHTIGFFPDRKWLGSGAQIASVGFKDERWPFFNISKDPETDCVQYFVSESVIHQTFTFRHGLPEIALMTNLLIRQLEFADINNTFNSADWKDGSYDTKLLHDAKCIKRWHKLNNEFDEHVALFISAYVGKTSVKFKKLNESSEAETYTVANSDEEKVQPVEITFVYALELIKAGSPPCMPKTLLFSDSPTTAQSFLNIALNQERSFTVEPGLDKLLRRNLEHILSVCTVPVYLKANTEEEPAIAFTCGDVDDHRVATAASFYCFQILLLALKHFEDRRQDGETAKPRELTVYDSYMAKRIRKVLKGHLEWIFDAKFRGLARDPSCPHTWIDGKEIAGWKWNQYFAAASLVDAPFHLIKAGDFFEYDQGNTWNVPRSVGEAFKAWLKELDPKNKLGSYAFPRDMDEPTHSFYLTDHVLIWRAIKSAESLELKSYLCADITPKKEGNGDNGAQSAGKSEQRHYSSSKTQNQILKRFTAENPVSKKRMLSVSRSPGHIRFLLRTKDTSLFHAMDSGFFDKSGIDSAGDAWHNKIDIWKNLIDCQPLHDDNDDTAWDEPVRFALSIAMAQKGRCMNSLSPEEMYKRAITVLLDSAWHNGLFPGQLDLNGEPLIYEDELKRDQYWANTFEVPFTLWKFMQSSAKAQTTSPSQQPKPTPMTTEDPEFWIAFRDLMENKKSTRVLHHSRAEHMASNFPWNHVVDQTNIVQLSDEWLYNVPHFFGEPCSTFELGIFQDFYYRIFNNLKSKSILKGVIIDVKRSKAGKKAPPKLESLSEFISEPDQLLDRIKNVRTPSEAKKRLFAFFSADPRLTLLLPQSLQEFGHLLFFLRRHNEYDNYFYEHTEIEGNLWTTEFHLSFHVLDPEHPEDKEGKDDPDSAPTTGLMNDPPLTVDRNYVKLGKVAMGFRFDGDLFDRYWTCHFLDSNPQEHWSEEKVNKQVKQILQNLEPPERHVLNLSNERKAPWRQRRVLELLLFQRMIDQMKDYTLKILEKVKSDVWKNTSEIEPQHMTSPFDEDEATFEGLDFDTFQKTSDRCQRYQRMLQKVDQDMTENFAKIELWLNREHERRTERPRWTFNDEIRYRSIISKLNVQNDHTLQDLRRSHTSISSYNESLTRRLESLRNDLEQRRADDIKRFTYVTVVFLPLGFATGIFSMSNAPAGHTLWKMVVTAFTALATTFILLLLSERLEEGAKLVIKTYPEWVLWPWNKIKKLGDKTAKETHKEAEQQNEGHAREEAGNRESGSQRRGNGASSMV</sequence>
<dbReference type="InterPro" id="IPR002523">
    <property type="entry name" value="MgTranspt_CorA/ZnTranspt_ZntB"/>
</dbReference>